<dbReference type="PRINTS" id="PR00042">
    <property type="entry name" value="LEUZIPPRFOS"/>
</dbReference>
<evidence type="ECO:0000256" key="2">
    <source>
        <dbReference type="ARBA" id="ARBA00023125"/>
    </source>
</evidence>
<dbReference type="GO" id="GO:0003700">
    <property type="term" value="F:DNA-binding transcription factor activity"/>
    <property type="evidence" value="ECO:0007669"/>
    <property type="project" value="InterPro"/>
</dbReference>
<keyword evidence="1" id="KW-0805">Transcription regulation</keyword>
<evidence type="ECO:0000256" key="4">
    <source>
        <dbReference type="SAM" id="MobiDB-lite"/>
    </source>
</evidence>
<dbReference type="Gene3D" id="1.20.5.170">
    <property type="match status" value="1"/>
</dbReference>
<evidence type="ECO:0000256" key="1">
    <source>
        <dbReference type="ARBA" id="ARBA00023015"/>
    </source>
</evidence>
<dbReference type="PANTHER" id="PTHR23351">
    <property type="entry name" value="FOS TRANSCRIPTION FACTOR-RELATED"/>
    <property type="match status" value="1"/>
</dbReference>
<dbReference type="SMART" id="SM00338">
    <property type="entry name" value="BRLZ"/>
    <property type="match status" value="1"/>
</dbReference>
<dbReference type="SUPFAM" id="SSF57959">
    <property type="entry name" value="Leucine zipper domain"/>
    <property type="match status" value="1"/>
</dbReference>
<dbReference type="InParanoid" id="A0A0D2X1Y0"/>
<dbReference type="PROSITE" id="PS00036">
    <property type="entry name" value="BZIP_BASIC"/>
    <property type="match status" value="1"/>
</dbReference>
<feature type="compositionally biased region" description="Polar residues" evidence="4">
    <location>
        <begin position="78"/>
        <end position="93"/>
    </location>
</feature>
<evidence type="ECO:0000256" key="3">
    <source>
        <dbReference type="ARBA" id="ARBA00023163"/>
    </source>
</evidence>
<name>A0A0D2X1Y0_CAPO3</name>
<feature type="domain" description="BZIP" evidence="5">
    <location>
        <begin position="95"/>
        <end position="154"/>
    </location>
</feature>
<dbReference type="RefSeq" id="XP_004349462.1">
    <property type="nucleotide sequence ID" value="XM_004349412.1"/>
</dbReference>
<dbReference type="Proteomes" id="UP000008743">
    <property type="component" value="Unassembled WGS sequence"/>
</dbReference>
<dbReference type="Pfam" id="PF00170">
    <property type="entry name" value="bZIP_1"/>
    <property type="match status" value="1"/>
</dbReference>
<dbReference type="PANTHER" id="PTHR23351:SF24">
    <property type="entry name" value="ACTIVATING TRANSCRIPTION FACTOR 3-RELATED"/>
    <property type="match status" value="1"/>
</dbReference>
<evidence type="ECO:0000259" key="5">
    <source>
        <dbReference type="PROSITE" id="PS50217"/>
    </source>
</evidence>
<accession>A0A0D2X1Y0</accession>
<feature type="compositionally biased region" description="Low complexity" evidence="4">
    <location>
        <begin position="39"/>
        <end position="48"/>
    </location>
</feature>
<dbReference type="InterPro" id="IPR046347">
    <property type="entry name" value="bZIP_sf"/>
</dbReference>
<dbReference type="InterPro" id="IPR000837">
    <property type="entry name" value="AP-1"/>
</dbReference>
<sequence>MEEDAPAGSDDSSDAEEDGNFEGSDSEDMDVSDPEYNGTAATSATKTTPKGRARKVAGSGAAAKLAATSSASTRQRKLSQSSDSSDVPAQASGSIDKRSLKRLRNREAAARCRNRRRQLIDELSTQVAELVAEKTTMAATIARLEAELATTRGN</sequence>
<dbReference type="PROSITE" id="PS50217">
    <property type="entry name" value="BZIP"/>
    <property type="match status" value="1"/>
</dbReference>
<evidence type="ECO:0000313" key="7">
    <source>
        <dbReference type="Proteomes" id="UP000008743"/>
    </source>
</evidence>
<dbReference type="AlphaFoldDB" id="A0A0D2X1Y0"/>
<feature type="compositionally biased region" description="Low complexity" evidence="4">
    <location>
        <begin position="57"/>
        <end position="73"/>
    </location>
</feature>
<keyword evidence="3" id="KW-0804">Transcription</keyword>
<keyword evidence="2" id="KW-0238">DNA-binding</keyword>
<dbReference type="InterPro" id="IPR004827">
    <property type="entry name" value="bZIP"/>
</dbReference>
<dbReference type="GO" id="GO:0006357">
    <property type="term" value="P:regulation of transcription by RNA polymerase II"/>
    <property type="evidence" value="ECO:0007669"/>
    <property type="project" value="InterPro"/>
</dbReference>
<feature type="region of interest" description="Disordered" evidence="4">
    <location>
        <begin position="1"/>
        <end position="109"/>
    </location>
</feature>
<evidence type="ECO:0000313" key="6">
    <source>
        <dbReference type="EMBL" id="KJE91594.1"/>
    </source>
</evidence>
<dbReference type="GO" id="GO:0003677">
    <property type="term" value="F:DNA binding"/>
    <property type="evidence" value="ECO:0007669"/>
    <property type="project" value="UniProtKB-KW"/>
</dbReference>
<dbReference type="EMBL" id="KE346362">
    <property type="protein sequence ID" value="KJE91594.1"/>
    <property type="molecule type" value="Genomic_DNA"/>
</dbReference>
<protein>
    <recommendedName>
        <fullName evidence="5">BZIP domain-containing protein</fullName>
    </recommendedName>
</protein>
<keyword evidence="7" id="KW-1185">Reference proteome</keyword>
<feature type="compositionally biased region" description="Acidic residues" evidence="4">
    <location>
        <begin position="1"/>
        <end position="33"/>
    </location>
</feature>
<proteinExistence type="predicted"/>
<reference evidence="7" key="1">
    <citation type="submission" date="2011-02" db="EMBL/GenBank/DDBJ databases">
        <title>The Genome Sequence of Capsaspora owczarzaki ATCC 30864.</title>
        <authorList>
            <person name="Russ C."/>
            <person name="Cuomo C."/>
            <person name="Burger G."/>
            <person name="Gray M.W."/>
            <person name="Holland P.W.H."/>
            <person name="King N."/>
            <person name="Lang F.B.F."/>
            <person name="Roger A.J."/>
            <person name="Ruiz-Trillo I."/>
            <person name="Young S.K."/>
            <person name="Zeng Q."/>
            <person name="Gargeya S."/>
            <person name="Alvarado L."/>
            <person name="Berlin A."/>
            <person name="Chapman S.B."/>
            <person name="Chen Z."/>
            <person name="Freedman E."/>
            <person name="Gellesch M."/>
            <person name="Goldberg J."/>
            <person name="Griggs A."/>
            <person name="Gujja S."/>
            <person name="Heilman E."/>
            <person name="Heiman D."/>
            <person name="Howarth C."/>
            <person name="Mehta T."/>
            <person name="Neiman D."/>
            <person name="Pearson M."/>
            <person name="Roberts A."/>
            <person name="Saif S."/>
            <person name="Shea T."/>
            <person name="Shenoy N."/>
            <person name="Sisk P."/>
            <person name="Stolte C."/>
            <person name="Sykes S."/>
            <person name="White J."/>
            <person name="Yandava C."/>
            <person name="Haas B."/>
            <person name="Nusbaum C."/>
            <person name="Birren B."/>
        </authorList>
    </citation>
    <scope>NUCLEOTIDE SEQUENCE</scope>
    <source>
        <strain evidence="7">ATCC 30864</strain>
    </source>
</reference>
<organism evidence="6 7">
    <name type="scientific">Capsaspora owczarzaki (strain ATCC 30864)</name>
    <dbReference type="NCBI Taxonomy" id="595528"/>
    <lineage>
        <taxon>Eukaryota</taxon>
        <taxon>Filasterea</taxon>
        <taxon>Capsaspora</taxon>
    </lineage>
</organism>
<gene>
    <name evidence="6" type="ORF">CAOG_002712</name>
</gene>